<evidence type="ECO:0000313" key="8">
    <source>
        <dbReference type="Proteomes" id="UP000001296"/>
    </source>
</evidence>
<feature type="binding site" evidence="6">
    <location>
        <position position="107"/>
    </location>
    <ligand>
        <name>S-adenosyl-L-methionine</name>
        <dbReference type="ChEBI" id="CHEBI:59789"/>
    </ligand>
</feature>
<dbReference type="GO" id="GO:0005737">
    <property type="term" value="C:cytoplasm"/>
    <property type="evidence" value="ECO:0007669"/>
    <property type="project" value="UniProtKB-SubCell"/>
</dbReference>
<dbReference type="SMR" id="E0RS52"/>
<evidence type="ECO:0000256" key="2">
    <source>
        <dbReference type="ARBA" id="ARBA00022552"/>
    </source>
</evidence>
<dbReference type="Gene3D" id="1.10.150.170">
    <property type="entry name" value="Putative methyltransferase TM0872, insert domain"/>
    <property type="match status" value="1"/>
</dbReference>
<dbReference type="PANTHER" id="PTHR11265">
    <property type="entry name" value="S-ADENOSYL-METHYLTRANSFERASE MRAW"/>
    <property type="match status" value="1"/>
</dbReference>
<dbReference type="InterPro" id="IPR023397">
    <property type="entry name" value="SAM-dep_MeTrfase_MraW_recog"/>
</dbReference>
<comment type="catalytic activity">
    <reaction evidence="6">
        <text>cytidine(1402) in 16S rRNA + S-adenosyl-L-methionine = N(4)-methylcytidine(1402) in 16S rRNA + S-adenosyl-L-homocysteine + H(+)</text>
        <dbReference type="Rhea" id="RHEA:42928"/>
        <dbReference type="Rhea" id="RHEA-COMP:10286"/>
        <dbReference type="Rhea" id="RHEA-COMP:10287"/>
        <dbReference type="ChEBI" id="CHEBI:15378"/>
        <dbReference type="ChEBI" id="CHEBI:57856"/>
        <dbReference type="ChEBI" id="CHEBI:59789"/>
        <dbReference type="ChEBI" id="CHEBI:74506"/>
        <dbReference type="ChEBI" id="CHEBI:82748"/>
        <dbReference type="EC" id="2.1.1.199"/>
    </reaction>
</comment>
<comment type="similarity">
    <text evidence="1 6">Belongs to the methyltransferase superfamily. RsmH family.</text>
</comment>
<dbReference type="GO" id="GO:0070475">
    <property type="term" value="P:rRNA base methylation"/>
    <property type="evidence" value="ECO:0007669"/>
    <property type="project" value="UniProtKB-UniRule"/>
</dbReference>
<evidence type="ECO:0000256" key="4">
    <source>
        <dbReference type="ARBA" id="ARBA00022679"/>
    </source>
</evidence>
<sequence>MVSMEIVHVPVLREEVGAFLSVREGLVVDATLGEGGHSEALLESRPGIRILGVDADPIMLSRAGERLSRFGDRVRLVQGWFDEVLESFPAEDRPVGILMDLGISSYHLEKSGRGFSFLRREPLDMRLSPYLPMKASDVVNTYSETELVDIFSRFGEEPFSKRIARAIVSERRKMPITTSDHLAEVVMKAVPPKARRGRIHPATRVFQALRIVVNKELERVERAVRAGVRLLAPGGRMAVISFHSLEDRIVKRLFRFYAGACTCPPEEPICRCGGQGIVEVLTKKPVRPGEEEVRANPASRSARLRVLEKVRDAAHLREEGHALP</sequence>
<feature type="binding site" evidence="6">
    <location>
        <begin position="35"/>
        <end position="37"/>
    </location>
    <ligand>
        <name>S-adenosyl-L-methionine</name>
        <dbReference type="ChEBI" id="CHEBI:59789"/>
    </ligand>
</feature>
<dbReference type="InterPro" id="IPR002903">
    <property type="entry name" value="RsmH"/>
</dbReference>
<dbReference type="eggNOG" id="COG0275">
    <property type="taxonomic scope" value="Bacteria"/>
</dbReference>
<dbReference type="NCBIfam" id="TIGR00006">
    <property type="entry name" value="16S rRNA (cytosine(1402)-N(4))-methyltransferase RsmH"/>
    <property type="match status" value="1"/>
</dbReference>
<evidence type="ECO:0000256" key="5">
    <source>
        <dbReference type="ARBA" id="ARBA00022691"/>
    </source>
</evidence>
<reference evidence="7 8" key="2">
    <citation type="journal article" date="2010" name="J. Bacteriol.">
        <title>Genome sequence of the polysaccharide-degrading, thermophilic anaerobe Spirochaeta thermophila DSM 6192.</title>
        <authorList>
            <person name="Angelov A."/>
            <person name="Liebl S."/>
            <person name="Ballschmiter M."/>
            <person name="Bomeke M."/>
            <person name="Lehmann R."/>
            <person name="Liesegang H."/>
            <person name="Daniel R."/>
            <person name="Liebl W."/>
        </authorList>
    </citation>
    <scope>NUCLEOTIDE SEQUENCE [LARGE SCALE GENOMIC DNA]</scope>
    <source>
        <strain evidence="8">ATCC 49972 / DSM 6192 / RI 19.B1</strain>
    </source>
</reference>
<evidence type="ECO:0000256" key="6">
    <source>
        <dbReference type="HAMAP-Rule" id="MF_01007"/>
    </source>
</evidence>
<dbReference type="PaxDb" id="665571-STHERM_c08920"/>
<accession>E0RS52</accession>
<dbReference type="Pfam" id="PF01795">
    <property type="entry name" value="Methyltransf_5"/>
    <property type="match status" value="1"/>
</dbReference>
<organism evidence="7 8">
    <name type="scientific">Winmispira thermophila (strain ATCC 49972 / DSM 6192 / RI 19.B1)</name>
    <name type="common">Spirochaeta thermophila</name>
    <dbReference type="NCBI Taxonomy" id="665571"/>
    <lineage>
        <taxon>Bacteria</taxon>
        <taxon>Pseudomonadati</taxon>
        <taxon>Spirochaetota</taxon>
        <taxon>Spirochaetia</taxon>
        <taxon>Winmispirales</taxon>
        <taxon>Winmispiraceae</taxon>
        <taxon>Winmispira</taxon>
    </lineage>
</organism>
<dbReference type="AlphaFoldDB" id="E0RS52"/>
<dbReference type="PIRSF" id="PIRSF004486">
    <property type="entry name" value="MraW"/>
    <property type="match status" value="1"/>
</dbReference>
<evidence type="ECO:0000313" key="7">
    <source>
        <dbReference type="EMBL" id="ADN01839.1"/>
    </source>
</evidence>
<dbReference type="HOGENOM" id="CLU_038422_3_0_12"/>
<keyword evidence="5 6" id="KW-0949">S-adenosyl-L-methionine</keyword>
<reference key="1">
    <citation type="submission" date="2009-08" db="EMBL/GenBank/DDBJ databases">
        <title>The genome sequence of Spirochaeta thermophila DSM6192.</title>
        <authorList>
            <person name="Angelov A."/>
            <person name="Mientus M."/>
            <person name="Wittenberg S."/>
            <person name="Lehmann R."/>
            <person name="Liesegang H."/>
            <person name="Daniel R."/>
            <person name="Liebl W."/>
        </authorList>
    </citation>
    <scope>NUCLEOTIDE SEQUENCE</scope>
    <source>
        <strain>DSM 6192</strain>
    </source>
</reference>
<keyword evidence="3 6" id="KW-0489">Methyltransferase</keyword>
<comment type="subcellular location">
    <subcellularLocation>
        <location evidence="6">Cytoplasm</location>
    </subcellularLocation>
</comment>
<dbReference type="SUPFAM" id="SSF53335">
    <property type="entry name" value="S-adenosyl-L-methionine-dependent methyltransferases"/>
    <property type="match status" value="1"/>
</dbReference>
<keyword evidence="6" id="KW-0963">Cytoplasm</keyword>
<evidence type="ECO:0000256" key="1">
    <source>
        <dbReference type="ARBA" id="ARBA00010396"/>
    </source>
</evidence>
<proteinExistence type="inferred from homology"/>
<dbReference type="EMBL" id="CP001698">
    <property type="protein sequence ID" value="ADN01839.1"/>
    <property type="molecule type" value="Genomic_DNA"/>
</dbReference>
<gene>
    <name evidence="7" type="primary">mraW</name>
    <name evidence="6" type="synonym">rsmH</name>
    <name evidence="7" type="ordered locus">STHERM_c08920</name>
</gene>
<feature type="binding site" evidence="6">
    <location>
        <position position="100"/>
    </location>
    <ligand>
        <name>S-adenosyl-L-methionine</name>
        <dbReference type="ChEBI" id="CHEBI:59789"/>
    </ligand>
</feature>
<dbReference type="GO" id="GO:0071424">
    <property type="term" value="F:rRNA (cytosine-N4-)-methyltransferase activity"/>
    <property type="evidence" value="ECO:0007669"/>
    <property type="project" value="UniProtKB-UniRule"/>
</dbReference>
<protein>
    <recommendedName>
        <fullName evidence="6">Ribosomal RNA small subunit methyltransferase H</fullName>
        <ecNumber evidence="6">2.1.1.199</ecNumber>
    </recommendedName>
    <alternativeName>
        <fullName evidence="6">16S rRNA m(4)C1402 methyltransferase</fullName>
    </alternativeName>
    <alternativeName>
        <fullName evidence="6">rRNA (cytosine-N(4)-)-methyltransferase RsmH</fullName>
    </alternativeName>
</protein>
<name>E0RS52_WINT6</name>
<keyword evidence="4 6" id="KW-0808">Transferase</keyword>
<feature type="binding site" evidence="6">
    <location>
        <position position="81"/>
    </location>
    <ligand>
        <name>S-adenosyl-L-methionine</name>
        <dbReference type="ChEBI" id="CHEBI:59789"/>
    </ligand>
</feature>
<dbReference type="SUPFAM" id="SSF81799">
    <property type="entry name" value="Putative methyltransferase TM0872, insert domain"/>
    <property type="match status" value="1"/>
</dbReference>
<feature type="binding site" evidence="6">
    <location>
        <position position="54"/>
    </location>
    <ligand>
        <name>S-adenosyl-L-methionine</name>
        <dbReference type="ChEBI" id="CHEBI:59789"/>
    </ligand>
</feature>
<dbReference type="KEGG" id="sta:STHERM_c08920"/>
<dbReference type="PANTHER" id="PTHR11265:SF0">
    <property type="entry name" value="12S RRNA N4-METHYLCYTIDINE METHYLTRANSFERASE"/>
    <property type="match status" value="1"/>
</dbReference>
<dbReference type="Gene3D" id="3.40.50.150">
    <property type="entry name" value="Vaccinia Virus protein VP39"/>
    <property type="match status" value="1"/>
</dbReference>
<keyword evidence="2 6" id="KW-0698">rRNA processing</keyword>
<dbReference type="InterPro" id="IPR029063">
    <property type="entry name" value="SAM-dependent_MTases_sf"/>
</dbReference>
<evidence type="ECO:0000256" key="3">
    <source>
        <dbReference type="ARBA" id="ARBA00022603"/>
    </source>
</evidence>
<comment type="function">
    <text evidence="6">Specifically methylates the N4 position of cytidine in position 1402 (C1402) of 16S rRNA.</text>
</comment>
<dbReference type="Proteomes" id="UP000001296">
    <property type="component" value="Chromosome"/>
</dbReference>
<dbReference type="EC" id="2.1.1.199" evidence="6"/>
<dbReference type="HAMAP" id="MF_01007">
    <property type="entry name" value="16SrRNA_methyltr_H"/>
    <property type="match status" value="1"/>
</dbReference>